<dbReference type="GO" id="GO:0046872">
    <property type="term" value="F:metal ion binding"/>
    <property type="evidence" value="ECO:0007669"/>
    <property type="project" value="UniProtKB-KW"/>
</dbReference>
<dbReference type="InterPro" id="IPR036866">
    <property type="entry name" value="RibonucZ/Hydroxyglut_hydro"/>
</dbReference>
<dbReference type="Pfam" id="PF17770">
    <property type="entry name" value="RNase_J_C"/>
    <property type="match status" value="1"/>
</dbReference>
<dbReference type="GO" id="GO:0003723">
    <property type="term" value="F:RNA binding"/>
    <property type="evidence" value="ECO:0007669"/>
    <property type="project" value="UniProtKB-KW"/>
</dbReference>
<dbReference type="EC" id="3.1.-.-" evidence="9"/>
<dbReference type="InterPro" id="IPR042173">
    <property type="entry name" value="RNase_J_2"/>
</dbReference>
<evidence type="ECO:0000256" key="2">
    <source>
        <dbReference type="ARBA" id="ARBA00022723"/>
    </source>
</evidence>
<evidence type="ECO:0000256" key="7">
    <source>
        <dbReference type="SAM" id="Phobius"/>
    </source>
</evidence>
<dbReference type="GO" id="GO:0004527">
    <property type="term" value="F:exonuclease activity"/>
    <property type="evidence" value="ECO:0007669"/>
    <property type="project" value="UniProtKB-KW"/>
</dbReference>
<keyword evidence="7" id="KW-0812">Transmembrane</keyword>
<evidence type="ECO:0000256" key="4">
    <source>
        <dbReference type="ARBA" id="ARBA00022833"/>
    </source>
</evidence>
<dbReference type="Pfam" id="PF22505">
    <property type="entry name" value="RNase_J_b_CASP"/>
    <property type="match status" value="1"/>
</dbReference>
<sequence>MAKPERLIYLALGGAGEIGMNMYLYGYGPEGNERFILVDMGVTFPTMESTPGVDLIMADPAYIQARADRLDGIFITHGHEDHVGALGLLWHRLRAPVYARRFTAALAKGKMERSGQPTDAVRQVDAFPHQVHAGPFRVGFLPIAHSIPESSALVIDTPAGRILHTGDFKADPTPLVGEPFDPAALRAIGEHGVKAMACDSTNVFSPHAGRSEMTLIEPLNALMRDAEGLVVATTFASNVARLRTLAEAGRQAGRRVVVLGRAMNTMLKTAHAAEVLEHFPEVLDPLDMDSVPRRDLLVLATGSQGERRAATAQLAQGRYMGLELKPGDTYLFSSRTIPGNEVPVSRILNLLSERGVKVIDDTDGLYHVSGHANRPDLAAIHELVKPQMLIPMHGEHRHLVAHAALAAERGIPAAIAPNGTVVDLTGDAPVLAEHIDTGRLYLDGTQLIGALDGIVRERIRMALRGHVAVNIIIDERGKPMGGSWVELTGLPDNPKMRDGLAGALEAEIDRVLSRAKRNELADDESLDDLIQRAVSRISNDAVGKKPVCKVMISRLEA</sequence>
<keyword evidence="7" id="KW-0472">Membrane</keyword>
<dbReference type="Pfam" id="PF00753">
    <property type="entry name" value="Lactamase_B"/>
    <property type="match status" value="1"/>
</dbReference>
<dbReference type="PANTHER" id="PTHR43694:SF1">
    <property type="entry name" value="RIBONUCLEASE J"/>
    <property type="match status" value="1"/>
</dbReference>
<dbReference type="InterPro" id="IPR001279">
    <property type="entry name" value="Metallo-B-lactamas"/>
</dbReference>
<dbReference type="InterPro" id="IPR041636">
    <property type="entry name" value="RNase_J_C"/>
</dbReference>
<dbReference type="SUPFAM" id="SSF56281">
    <property type="entry name" value="Metallo-hydrolase/oxidoreductase"/>
    <property type="match status" value="1"/>
</dbReference>
<keyword evidence="1" id="KW-0540">Nuclease</keyword>
<dbReference type="InterPro" id="IPR055132">
    <property type="entry name" value="RNase_J_b_CASP"/>
</dbReference>
<evidence type="ECO:0000313" key="10">
    <source>
        <dbReference type="Proteomes" id="UP000549457"/>
    </source>
</evidence>
<organism evidence="9 10">
    <name type="scientific">Amaricoccus macauensis</name>
    <dbReference type="NCBI Taxonomy" id="57001"/>
    <lineage>
        <taxon>Bacteria</taxon>
        <taxon>Pseudomonadati</taxon>
        <taxon>Pseudomonadota</taxon>
        <taxon>Alphaproteobacteria</taxon>
        <taxon>Rhodobacterales</taxon>
        <taxon>Paracoccaceae</taxon>
        <taxon>Amaricoccus</taxon>
    </lineage>
</organism>
<dbReference type="Proteomes" id="UP000549457">
    <property type="component" value="Unassembled WGS sequence"/>
</dbReference>
<accession>A0A840SFW3</accession>
<evidence type="ECO:0000256" key="6">
    <source>
        <dbReference type="ARBA" id="ARBA00022884"/>
    </source>
</evidence>
<keyword evidence="5" id="KW-0269">Exonuclease</keyword>
<keyword evidence="6" id="KW-0694">RNA-binding</keyword>
<dbReference type="RefSeq" id="WP_184148285.1">
    <property type="nucleotide sequence ID" value="NZ_JACHFM010000002.1"/>
</dbReference>
<feature type="domain" description="Metallo-beta-lactamase" evidence="8">
    <location>
        <begin position="19"/>
        <end position="219"/>
    </location>
</feature>
<keyword evidence="10" id="KW-1185">Reference proteome</keyword>
<evidence type="ECO:0000256" key="3">
    <source>
        <dbReference type="ARBA" id="ARBA00022801"/>
    </source>
</evidence>
<keyword evidence="2" id="KW-0479">Metal-binding</keyword>
<gene>
    <name evidence="9" type="ORF">HNP73_001765</name>
</gene>
<dbReference type="EMBL" id="JACHFM010000002">
    <property type="protein sequence ID" value="MBB5221829.1"/>
    <property type="molecule type" value="Genomic_DNA"/>
</dbReference>
<dbReference type="Gene3D" id="3.10.20.580">
    <property type="match status" value="1"/>
</dbReference>
<dbReference type="Gene3D" id="3.40.50.10710">
    <property type="entry name" value="Metallo-hydrolase/oxidoreductase"/>
    <property type="match status" value="1"/>
</dbReference>
<dbReference type="CDD" id="cd07714">
    <property type="entry name" value="RNaseJ_MBL-fold"/>
    <property type="match status" value="1"/>
</dbReference>
<evidence type="ECO:0000256" key="5">
    <source>
        <dbReference type="ARBA" id="ARBA00022839"/>
    </source>
</evidence>
<dbReference type="PANTHER" id="PTHR43694">
    <property type="entry name" value="RIBONUCLEASE J"/>
    <property type="match status" value="1"/>
</dbReference>
<dbReference type="SMART" id="SM00849">
    <property type="entry name" value="Lactamase_B"/>
    <property type="match status" value="1"/>
</dbReference>
<dbReference type="AlphaFoldDB" id="A0A840SFW3"/>
<evidence type="ECO:0000313" key="9">
    <source>
        <dbReference type="EMBL" id="MBB5221829.1"/>
    </source>
</evidence>
<evidence type="ECO:0000256" key="1">
    <source>
        <dbReference type="ARBA" id="ARBA00022722"/>
    </source>
</evidence>
<reference evidence="9 10" key="1">
    <citation type="submission" date="2020-08" db="EMBL/GenBank/DDBJ databases">
        <title>Genomic Encyclopedia of Type Strains, Phase IV (KMG-IV): sequencing the most valuable type-strain genomes for metagenomic binning, comparative biology and taxonomic classification.</title>
        <authorList>
            <person name="Goeker M."/>
        </authorList>
    </citation>
    <scope>NUCLEOTIDE SEQUENCE [LARGE SCALE GENOMIC DNA]</scope>
    <source>
        <strain evidence="9 10">DSM 101730</strain>
    </source>
</reference>
<keyword evidence="4" id="KW-0862">Zinc</keyword>
<protein>
    <submittedName>
        <fullName evidence="9">Ribonuclease J</fullName>
        <ecNumber evidence="9">3.1.-.-</ecNumber>
    </submittedName>
</protein>
<dbReference type="InterPro" id="IPR011108">
    <property type="entry name" value="RMMBL"/>
</dbReference>
<name>A0A840SFW3_9RHOB</name>
<evidence type="ECO:0000259" key="8">
    <source>
        <dbReference type="SMART" id="SM00849"/>
    </source>
</evidence>
<keyword evidence="7" id="KW-1133">Transmembrane helix</keyword>
<proteinExistence type="predicted"/>
<comment type="caution">
    <text evidence="9">The sequence shown here is derived from an EMBL/GenBank/DDBJ whole genome shotgun (WGS) entry which is preliminary data.</text>
</comment>
<dbReference type="Gene3D" id="3.60.15.10">
    <property type="entry name" value="Ribonuclease Z/Hydroxyacylglutathione hydrolase-like"/>
    <property type="match status" value="1"/>
</dbReference>
<keyword evidence="3 9" id="KW-0378">Hydrolase</keyword>
<dbReference type="Pfam" id="PF07521">
    <property type="entry name" value="RMMBL"/>
    <property type="match status" value="1"/>
</dbReference>
<feature type="transmembrane region" description="Helical" evidence="7">
    <location>
        <begin position="7"/>
        <end position="26"/>
    </location>
</feature>